<comment type="caution">
    <text evidence="2">The sequence shown here is derived from an EMBL/GenBank/DDBJ whole genome shotgun (WGS) entry which is preliminary data.</text>
</comment>
<accession>A0A4Q6Y761</accession>
<dbReference type="OrthoDB" id="2242169at2"/>
<dbReference type="EMBL" id="SGIS01000008">
    <property type="protein sequence ID" value="RZF65096.1"/>
    <property type="molecule type" value="Genomic_DNA"/>
</dbReference>
<reference evidence="2 3" key="1">
    <citation type="submission" date="2019-02" db="EMBL/GenBank/DDBJ databases">
        <authorList>
            <person name="Li Y."/>
        </authorList>
    </citation>
    <scope>NUCLEOTIDE SEQUENCE [LARGE SCALE GENOMIC DNA]</scope>
    <source>
        <strain evidence="2 3">3-7</strain>
    </source>
</reference>
<keyword evidence="1" id="KW-0472">Membrane</keyword>
<name>A0A4Q6Y761_9SPHN</name>
<dbReference type="AlphaFoldDB" id="A0A4Q6Y761"/>
<keyword evidence="1" id="KW-0812">Transmembrane</keyword>
<dbReference type="RefSeq" id="WP_130155929.1">
    <property type="nucleotide sequence ID" value="NZ_SGIS01000008.1"/>
</dbReference>
<evidence type="ECO:0000313" key="3">
    <source>
        <dbReference type="Proteomes" id="UP000292085"/>
    </source>
</evidence>
<evidence type="ECO:0000256" key="1">
    <source>
        <dbReference type="SAM" id="Phobius"/>
    </source>
</evidence>
<organism evidence="2 3">
    <name type="scientific">Sphingomonas populi</name>
    <dbReference type="NCBI Taxonomy" id="2484750"/>
    <lineage>
        <taxon>Bacteria</taxon>
        <taxon>Pseudomonadati</taxon>
        <taxon>Pseudomonadota</taxon>
        <taxon>Alphaproteobacteria</taxon>
        <taxon>Sphingomonadales</taxon>
        <taxon>Sphingomonadaceae</taxon>
        <taxon>Sphingomonas</taxon>
    </lineage>
</organism>
<evidence type="ECO:0000313" key="2">
    <source>
        <dbReference type="EMBL" id="RZF65096.1"/>
    </source>
</evidence>
<feature type="transmembrane region" description="Helical" evidence="1">
    <location>
        <begin position="102"/>
        <end position="125"/>
    </location>
</feature>
<sequence length="139" mass="15090">MTVPDRFKGAVFLPVGIVMLIAAGFVAKSTHEFVQHSQLAAGLVIAESYGPHHVEIRFRTTKGKVVTYHQNGDVTLRAGEVVMVRYDPRDPARDPCVDQFSAIWGTVGFLGLMGSVFAVIGAALLRPVGLRAGRWNRTA</sequence>
<keyword evidence="3" id="KW-1185">Reference proteome</keyword>
<protein>
    <submittedName>
        <fullName evidence="2">DUF3592 domain-containing protein</fullName>
    </submittedName>
</protein>
<dbReference type="Proteomes" id="UP000292085">
    <property type="component" value="Unassembled WGS sequence"/>
</dbReference>
<gene>
    <name evidence="2" type="ORF">EWE75_06870</name>
</gene>
<feature type="transmembrane region" description="Helical" evidence="1">
    <location>
        <begin position="7"/>
        <end position="27"/>
    </location>
</feature>
<keyword evidence="1" id="KW-1133">Transmembrane helix</keyword>
<proteinExistence type="predicted"/>